<dbReference type="GO" id="GO:0061630">
    <property type="term" value="F:ubiquitin protein ligase activity"/>
    <property type="evidence" value="ECO:0007669"/>
    <property type="project" value="TreeGrafter"/>
</dbReference>
<dbReference type="InterPro" id="IPR050784">
    <property type="entry name" value="IAP"/>
</dbReference>
<name>A0AAE0ZNS8_9GAST</name>
<accession>A0AAE0ZNS8</accession>
<dbReference type="PROSITE" id="PS50143">
    <property type="entry name" value="BIR_REPEAT_2"/>
    <property type="match status" value="1"/>
</dbReference>
<dbReference type="GO" id="GO:0051726">
    <property type="term" value="P:regulation of cell cycle"/>
    <property type="evidence" value="ECO:0007669"/>
    <property type="project" value="TreeGrafter"/>
</dbReference>
<protein>
    <submittedName>
        <fullName evidence="1">Uncharacterized protein</fullName>
    </submittedName>
</protein>
<dbReference type="GO" id="GO:0043066">
    <property type="term" value="P:negative regulation of apoptotic process"/>
    <property type="evidence" value="ECO:0007669"/>
    <property type="project" value="TreeGrafter"/>
</dbReference>
<evidence type="ECO:0000313" key="1">
    <source>
        <dbReference type="EMBL" id="KAK3772578.1"/>
    </source>
</evidence>
<dbReference type="SMART" id="SM00238">
    <property type="entry name" value="BIR"/>
    <property type="match status" value="1"/>
</dbReference>
<reference evidence="1" key="1">
    <citation type="journal article" date="2023" name="G3 (Bethesda)">
        <title>A reference genome for the long-term kleptoplast-retaining sea slug Elysia crispata morphotype clarki.</title>
        <authorList>
            <person name="Eastman K.E."/>
            <person name="Pendleton A.L."/>
            <person name="Shaikh M.A."/>
            <person name="Suttiyut T."/>
            <person name="Ogas R."/>
            <person name="Tomko P."/>
            <person name="Gavelis G."/>
            <person name="Widhalm J.R."/>
            <person name="Wisecaver J.H."/>
        </authorList>
    </citation>
    <scope>NUCLEOTIDE SEQUENCE</scope>
    <source>
        <strain evidence="1">ECLA1</strain>
    </source>
</reference>
<dbReference type="GO" id="GO:0043027">
    <property type="term" value="F:cysteine-type endopeptidase inhibitor activity involved in apoptotic process"/>
    <property type="evidence" value="ECO:0007669"/>
    <property type="project" value="TreeGrafter"/>
</dbReference>
<dbReference type="SUPFAM" id="SSF57924">
    <property type="entry name" value="Inhibitor of apoptosis (IAP) repeat"/>
    <property type="match status" value="1"/>
</dbReference>
<dbReference type="CDD" id="cd00022">
    <property type="entry name" value="BIR"/>
    <property type="match status" value="1"/>
</dbReference>
<dbReference type="GO" id="GO:0005634">
    <property type="term" value="C:nucleus"/>
    <property type="evidence" value="ECO:0007669"/>
    <property type="project" value="TreeGrafter"/>
</dbReference>
<evidence type="ECO:0000313" key="2">
    <source>
        <dbReference type="Proteomes" id="UP001283361"/>
    </source>
</evidence>
<dbReference type="EMBL" id="JAWDGP010003618">
    <property type="protein sequence ID" value="KAK3772578.1"/>
    <property type="molecule type" value="Genomic_DNA"/>
</dbReference>
<proteinExistence type="predicted"/>
<dbReference type="Proteomes" id="UP001283361">
    <property type="component" value="Unassembled WGS sequence"/>
</dbReference>
<dbReference type="GO" id="GO:0005737">
    <property type="term" value="C:cytoplasm"/>
    <property type="evidence" value="ECO:0007669"/>
    <property type="project" value="TreeGrafter"/>
</dbReference>
<comment type="caution">
    <text evidence="1">The sequence shown here is derived from an EMBL/GenBank/DDBJ whole genome shotgun (WGS) entry which is preliminary data.</text>
</comment>
<dbReference type="PANTHER" id="PTHR10044">
    <property type="entry name" value="INHIBITOR OF APOPTOSIS"/>
    <property type="match status" value="1"/>
</dbReference>
<dbReference type="GO" id="GO:0031398">
    <property type="term" value="P:positive regulation of protein ubiquitination"/>
    <property type="evidence" value="ECO:0007669"/>
    <property type="project" value="TreeGrafter"/>
</dbReference>
<sequence length="125" mass="14370">MVGQPMRSEYDTFEKRIATFTRWPENHFLSKNAAANAGFFFSGYSDCVRCFFCGGGLRHWEPQDDVRVEHARWFPKCQFLQQTVGQDFINVVGDLKKGSAPISLSAVESELRRRQSQMTKLNSKL</sequence>
<dbReference type="Gene3D" id="1.10.1170.10">
    <property type="entry name" value="Inhibitor Of Apoptosis Protein (2mihbC-IAP-1), Chain A"/>
    <property type="match status" value="1"/>
</dbReference>
<keyword evidence="2" id="KW-1185">Reference proteome</keyword>
<dbReference type="InterPro" id="IPR001370">
    <property type="entry name" value="BIR_rpt"/>
</dbReference>
<dbReference type="AlphaFoldDB" id="A0AAE0ZNS8"/>
<gene>
    <name evidence="1" type="ORF">RRG08_017115</name>
</gene>
<organism evidence="1 2">
    <name type="scientific">Elysia crispata</name>
    <name type="common">lettuce slug</name>
    <dbReference type="NCBI Taxonomy" id="231223"/>
    <lineage>
        <taxon>Eukaryota</taxon>
        <taxon>Metazoa</taxon>
        <taxon>Spiralia</taxon>
        <taxon>Lophotrochozoa</taxon>
        <taxon>Mollusca</taxon>
        <taxon>Gastropoda</taxon>
        <taxon>Heterobranchia</taxon>
        <taxon>Euthyneura</taxon>
        <taxon>Panpulmonata</taxon>
        <taxon>Sacoglossa</taxon>
        <taxon>Placobranchoidea</taxon>
        <taxon>Plakobranchidae</taxon>
        <taxon>Elysia</taxon>
    </lineage>
</organism>
<dbReference type="PANTHER" id="PTHR10044:SF139">
    <property type="entry name" value="DEATH-ASSOCIATED INHIBITOR OF APOPTOSIS 2"/>
    <property type="match status" value="1"/>
</dbReference>
<dbReference type="Pfam" id="PF00653">
    <property type="entry name" value="BIR"/>
    <property type="match status" value="1"/>
</dbReference>